<keyword evidence="6" id="KW-0997">Cell inner membrane</keyword>
<keyword evidence="18" id="KW-0732">Signal</keyword>
<evidence type="ECO:0000256" key="10">
    <source>
        <dbReference type="ARBA" id="ARBA00023053"/>
    </source>
</evidence>
<evidence type="ECO:0000256" key="18">
    <source>
        <dbReference type="SAM" id="SignalP"/>
    </source>
</evidence>
<keyword evidence="7 17" id="KW-0812">Transmembrane</keyword>
<feature type="transmembrane region" description="Helical" evidence="17">
    <location>
        <begin position="318"/>
        <end position="343"/>
    </location>
</feature>
<gene>
    <name evidence="19" type="ORF">OSH02_00270</name>
</gene>
<dbReference type="PROSITE" id="PS00456">
    <property type="entry name" value="NA_SOLUT_SYMP_1"/>
    <property type="match status" value="1"/>
</dbReference>
<dbReference type="Pfam" id="PF00474">
    <property type="entry name" value="SSF"/>
    <property type="match status" value="1"/>
</dbReference>
<dbReference type="CDD" id="cd11480">
    <property type="entry name" value="SLC5sbd_u4"/>
    <property type="match status" value="1"/>
</dbReference>
<dbReference type="Gene3D" id="1.20.1730.10">
    <property type="entry name" value="Sodium/glucose cotransporter"/>
    <property type="match status" value="1"/>
</dbReference>
<evidence type="ECO:0000256" key="15">
    <source>
        <dbReference type="ARBA" id="ARBA00032392"/>
    </source>
</evidence>
<dbReference type="InterPro" id="IPR018212">
    <property type="entry name" value="Na/solute_symporter_CS"/>
</dbReference>
<evidence type="ECO:0000313" key="19">
    <source>
        <dbReference type="EMBL" id="MCX5563792.1"/>
    </source>
</evidence>
<evidence type="ECO:0000256" key="12">
    <source>
        <dbReference type="ARBA" id="ARBA00023136"/>
    </source>
</evidence>
<dbReference type="Proteomes" id="UP001208074">
    <property type="component" value="Unassembled WGS sequence"/>
</dbReference>
<dbReference type="NCBIfam" id="NF006903">
    <property type="entry name" value="PRK09395.1"/>
    <property type="match status" value="1"/>
</dbReference>
<feature type="transmembrane region" description="Helical" evidence="17">
    <location>
        <begin position="450"/>
        <end position="474"/>
    </location>
</feature>
<dbReference type="RefSeq" id="WP_026485268.1">
    <property type="nucleotide sequence ID" value="NZ_DAMBOE010000011.1"/>
</dbReference>
<dbReference type="GO" id="GO:0015293">
    <property type="term" value="F:symporter activity"/>
    <property type="evidence" value="ECO:0007669"/>
    <property type="project" value="UniProtKB-KW"/>
</dbReference>
<dbReference type="PANTHER" id="PTHR48086">
    <property type="entry name" value="SODIUM/PROLINE SYMPORTER-RELATED"/>
    <property type="match status" value="1"/>
</dbReference>
<evidence type="ECO:0000256" key="8">
    <source>
        <dbReference type="ARBA" id="ARBA00022847"/>
    </source>
</evidence>
<dbReference type="GO" id="GO:0005886">
    <property type="term" value="C:plasma membrane"/>
    <property type="evidence" value="ECO:0007669"/>
    <property type="project" value="UniProtKB-SubCell"/>
</dbReference>
<evidence type="ECO:0000256" key="4">
    <source>
        <dbReference type="ARBA" id="ARBA00022448"/>
    </source>
</evidence>
<dbReference type="GO" id="GO:0006814">
    <property type="term" value="P:sodium ion transport"/>
    <property type="evidence" value="ECO:0007669"/>
    <property type="project" value="UniProtKB-KW"/>
</dbReference>
<keyword evidence="9 17" id="KW-1133">Transmembrane helix</keyword>
<evidence type="ECO:0000256" key="6">
    <source>
        <dbReference type="ARBA" id="ARBA00022519"/>
    </source>
</evidence>
<evidence type="ECO:0000313" key="20">
    <source>
        <dbReference type="Proteomes" id="UP001208074"/>
    </source>
</evidence>
<keyword evidence="13" id="KW-0739">Sodium transport</keyword>
<evidence type="ECO:0000256" key="1">
    <source>
        <dbReference type="ARBA" id="ARBA00004429"/>
    </source>
</evidence>
<keyword evidence="12 17" id="KW-0472">Membrane</keyword>
<feature type="transmembrane region" description="Helical" evidence="17">
    <location>
        <begin position="282"/>
        <end position="306"/>
    </location>
</feature>
<feature type="transmembrane region" description="Helical" evidence="17">
    <location>
        <begin position="109"/>
        <end position="127"/>
    </location>
</feature>
<protein>
    <recommendedName>
        <fullName evidence="3">Cation/acetate symporter ActP</fullName>
    </recommendedName>
    <alternativeName>
        <fullName evidence="15">Acetate permease</fullName>
    </alternativeName>
    <alternativeName>
        <fullName evidence="14">Acetate transporter ActP</fullName>
    </alternativeName>
</protein>
<dbReference type="EMBL" id="JAPKNB010000001">
    <property type="protein sequence ID" value="MCX5563792.1"/>
    <property type="molecule type" value="Genomic_DNA"/>
</dbReference>
<evidence type="ECO:0000256" key="13">
    <source>
        <dbReference type="ARBA" id="ARBA00023201"/>
    </source>
</evidence>
<organism evidence="19 20">
    <name type="scientific">Alcaligenes phenolicus</name>
    <dbReference type="NCBI Taxonomy" id="232846"/>
    <lineage>
        <taxon>Bacteria</taxon>
        <taxon>Pseudomonadati</taxon>
        <taxon>Pseudomonadota</taxon>
        <taxon>Betaproteobacteria</taxon>
        <taxon>Burkholderiales</taxon>
        <taxon>Alcaligenaceae</taxon>
        <taxon>Alcaligenes</taxon>
    </lineage>
</organism>
<comment type="caution">
    <text evidence="19">The sequence shown here is derived from an EMBL/GenBank/DDBJ whole genome shotgun (WGS) entry which is preliminary data.</text>
</comment>
<accession>A0AAW5VMB9</accession>
<evidence type="ECO:0000256" key="3">
    <source>
        <dbReference type="ARBA" id="ARBA00018047"/>
    </source>
</evidence>
<dbReference type="GO" id="GO:0006847">
    <property type="term" value="P:plasma membrane acetate transport"/>
    <property type="evidence" value="ECO:0007669"/>
    <property type="project" value="TreeGrafter"/>
</dbReference>
<feature type="signal peptide" evidence="18">
    <location>
        <begin position="1"/>
        <end position="23"/>
    </location>
</feature>
<feature type="transmembrane region" description="Helical" evidence="17">
    <location>
        <begin position="375"/>
        <end position="404"/>
    </location>
</feature>
<feature type="transmembrane region" description="Helical" evidence="17">
    <location>
        <begin position="153"/>
        <end position="174"/>
    </location>
</feature>
<evidence type="ECO:0000256" key="17">
    <source>
        <dbReference type="SAM" id="Phobius"/>
    </source>
</evidence>
<feature type="transmembrane region" description="Helical" evidence="17">
    <location>
        <begin position="217"/>
        <end position="237"/>
    </location>
</feature>
<comment type="similarity">
    <text evidence="2 16">Belongs to the sodium:solute symporter (SSF) (TC 2.A.21) family.</text>
</comment>
<dbReference type="GeneID" id="94041330"/>
<keyword evidence="8" id="KW-0769">Symport</keyword>
<evidence type="ECO:0000256" key="7">
    <source>
        <dbReference type="ARBA" id="ARBA00022692"/>
    </source>
</evidence>
<evidence type="ECO:0000256" key="16">
    <source>
        <dbReference type="RuleBase" id="RU362091"/>
    </source>
</evidence>
<feature type="chain" id="PRO_5043543363" description="Cation/acetate symporter ActP" evidence="18">
    <location>
        <begin position="24"/>
        <end position="572"/>
    </location>
</feature>
<feature type="transmembrane region" description="Helical" evidence="17">
    <location>
        <begin position="425"/>
        <end position="444"/>
    </location>
</feature>
<proteinExistence type="inferred from homology"/>
<evidence type="ECO:0000256" key="14">
    <source>
        <dbReference type="ARBA" id="ARBA00031561"/>
    </source>
</evidence>
<sequence length="572" mass="60332">MKHSYLRSGLALGLMLASPALLAAGGDLGELQKQPTNWTAIGMFAVFVLATLWITKWAAARTKSVSDFYTAGGGITGFQNGLAIAGDYMSAASFLGISAAVMINGYDGLIYSIGFLVGWPIITFLLAEKLRNLGKFTFADVAAYRFRQGPIRAFAASGTLVVVLFYLIAQMVGAGQLIKLLFGLEYWVAVVLVGVLMMVYVLFGGMTATTWVQIIKAGLLLFGASFMAIMVLAQYGFSPEKLFAAAVQVKTDAAIAAGKDAVQASTIGQAIMGPGNFIKDPISAISFGMALMFGTAGLPHILMRFFTVPDAKEARKSVFWATTWIGYFYILTFIIGFGAIVLVSTNPRFLEVGGDLIGGSNMAAVHLADAVGGDVFLGFMSAVAFATILAVVAGLTLSGTSAVSHDLYSTLIKKGEATNEEVMRVSRTTTLILGVVAVLLGIIFEKQNIAFMVSLAFAIAASANFPVLFLSILWKGCTTRGATIGGFLGLIVALLLTLLSPSVWEATLGNPAGSSPFPYASAALFSMPMAFVAIWFFSITDRSPRAEIDRAGFEAQSVRSETGVGAEAASAH</sequence>
<dbReference type="AlphaFoldDB" id="A0AAW5VMB9"/>
<evidence type="ECO:0000256" key="9">
    <source>
        <dbReference type="ARBA" id="ARBA00022989"/>
    </source>
</evidence>
<comment type="subcellular location">
    <subcellularLocation>
        <location evidence="1">Cell inner membrane</location>
        <topology evidence="1">Multi-pass membrane protein</topology>
    </subcellularLocation>
</comment>
<dbReference type="InterPro" id="IPR001734">
    <property type="entry name" value="Na/solute_symporter"/>
</dbReference>
<evidence type="ECO:0000256" key="11">
    <source>
        <dbReference type="ARBA" id="ARBA00023065"/>
    </source>
</evidence>
<dbReference type="PANTHER" id="PTHR48086:SF6">
    <property type="entry name" value="CATION_ACETATE SYMPORTER ACTP"/>
    <property type="match status" value="1"/>
</dbReference>
<reference evidence="19" key="1">
    <citation type="submission" date="2022-11" db="EMBL/GenBank/DDBJ databases">
        <title>Biodiversity and phylogenetic relationships of bacteria.</title>
        <authorList>
            <person name="Machado R.A.R."/>
            <person name="Bhat A."/>
            <person name="Loulou A."/>
            <person name="Kallel S."/>
        </authorList>
    </citation>
    <scope>NUCLEOTIDE SEQUENCE</scope>
    <source>
        <strain evidence="19">DSM 16503</strain>
    </source>
</reference>
<dbReference type="InterPro" id="IPR038377">
    <property type="entry name" value="Na/Glc_symporter_sf"/>
</dbReference>
<feature type="transmembrane region" description="Helical" evidence="17">
    <location>
        <begin position="519"/>
        <end position="540"/>
    </location>
</feature>
<dbReference type="InterPro" id="IPR050277">
    <property type="entry name" value="Sodium:Solute_Symporter"/>
</dbReference>
<evidence type="ECO:0000256" key="5">
    <source>
        <dbReference type="ARBA" id="ARBA00022475"/>
    </source>
</evidence>
<feature type="transmembrane region" description="Helical" evidence="17">
    <location>
        <begin position="80"/>
        <end position="103"/>
    </location>
</feature>
<name>A0AAW5VMB9_9BURK</name>
<dbReference type="PROSITE" id="PS50283">
    <property type="entry name" value="NA_SOLUT_SYMP_3"/>
    <property type="match status" value="1"/>
</dbReference>
<feature type="transmembrane region" description="Helical" evidence="17">
    <location>
        <begin position="481"/>
        <end position="499"/>
    </location>
</feature>
<feature type="transmembrane region" description="Helical" evidence="17">
    <location>
        <begin position="39"/>
        <end position="59"/>
    </location>
</feature>
<dbReference type="FunFam" id="1.20.1730.10:FF:000001">
    <property type="entry name" value="Cation/acetate symporter ActP"/>
    <property type="match status" value="1"/>
</dbReference>
<dbReference type="GO" id="GO:0015123">
    <property type="term" value="F:acetate transmembrane transporter activity"/>
    <property type="evidence" value="ECO:0007669"/>
    <property type="project" value="TreeGrafter"/>
</dbReference>
<keyword evidence="4" id="KW-0813">Transport</keyword>
<keyword evidence="11" id="KW-0406">Ion transport</keyword>
<keyword evidence="10" id="KW-0915">Sodium</keyword>
<keyword evidence="5" id="KW-1003">Cell membrane</keyword>
<dbReference type="NCBIfam" id="TIGR00813">
    <property type="entry name" value="sss"/>
    <property type="match status" value="1"/>
</dbReference>
<feature type="transmembrane region" description="Helical" evidence="17">
    <location>
        <begin position="186"/>
        <end position="205"/>
    </location>
</feature>
<evidence type="ECO:0000256" key="2">
    <source>
        <dbReference type="ARBA" id="ARBA00006434"/>
    </source>
</evidence>